<evidence type="ECO:0000313" key="1">
    <source>
        <dbReference type="EMBL" id="GAG60636.1"/>
    </source>
</evidence>
<accession>X1AKW2</accession>
<dbReference type="AlphaFoldDB" id="X1AKW2"/>
<name>X1AKW2_9ZZZZ</name>
<protein>
    <submittedName>
        <fullName evidence="1">Uncharacterized protein</fullName>
    </submittedName>
</protein>
<gene>
    <name evidence="1" type="ORF">S01H4_07306</name>
</gene>
<feature type="non-terminal residue" evidence="1">
    <location>
        <position position="1"/>
    </location>
</feature>
<reference evidence="1" key="1">
    <citation type="journal article" date="2014" name="Front. Microbiol.">
        <title>High frequency of phylogenetically diverse reductive dehalogenase-homologous genes in deep subseafloor sedimentary metagenomes.</title>
        <authorList>
            <person name="Kawai M."/>
            <person name="Futagami T."/>
            <person name="Toyoda A."/>
            <person name="Takaki Y."/>
            <person name="Nishi S."/>
            <person name="Hori S."/>
            <person name="Arai W."/>
            <person name="Tsubouchi T."/>
            <person name="Morono Y."/>
            <person name="Uchiyama I."/>
            <person name="Ito T."/>
            <person name="Fujiyama A."/>
            <person name="Inagaki F."/>
            <person name="Takami H."/>
        </authorList>
    </citation>
    <scope>NUCLEOTIDE SEQUENCE</scope>
    <source>
        <strain evidence="1">Expedition CK06-06</strain>
    </source>
</reference>
<proteinExistence type="predicted"/>
<organism evidence="1">
    <name type="scientific">marine sediment metagenome</name>
    <dbReference type="NCBI Taxonomy" id="412755"/>
    <lineage>
        <taxon>unclassified sequences</taxon>
        <taxon>metagenomes</taxon>
        <taxon>ecological metagenomes</taxon>
    </lineage>
</organism>
<comment type="caution">
    <text evidence="1">The sequence shown here is derived from an EMBL/GenBank/DDBJ whole genome shotgun (WGS) entry which is preliminary data.</text>
</comment>
<sequence length="37" mass="4465">TITEKYCDIVGEDEIGFFLEALLYEYIELYKAKKIRF</sequence>
<dbReference type="EMBL" id="BART01002377">
    <property type="protein sequence ID" value="GAG60636.1"/>
    <property type="molecule type" value="Genomic_DNA"/>
</dbReference>